<evidence type="ECO:0000256" key="1">
    <source>
        <dbReference type="SAM" id="SignalP"/>
    </source>
</evidence>
<feature type="signal peptide" evidence="1">
    <location>
        <begin position="1"/>
        <end position="33"/>
    </location>
</feature>
<keyword evidence="3" id="KW-1185">Reference proteome</keyword>
<evidence type="ECO:0000313" key="3">
    <source>
        <dbReference type="Proteomes" id="UP000217676"/>
    </source>
</evidence>
<dbReference type="KEGG" id="slau:SLA_0514"/>
<keyword evidence="1" id="KW-0732">Signal</keyword>
<dbReference type="EMBL" id="AP017424">
    <property type="protein sequence ID" value="BAU81469.1"/>
    <property type="molecule type" value="Genomic_DNA"/>
</dbReference>
<dbReference type="Proteomes" id="UP000217676">
    <property type="component" value="Chromosome"/>
</dbReference>
<accession>A0A160NSV9</accession>
<evidence type="ECO:0000313" key="2">
    <source>
        <dbReference type="EMBL" id="BAU81469.1"/>
    </source>
</evidence>
<protein>
    <submittedName>
        <fullName evidence="2">Uncharacterized protein</fullName>
    </submittedName>
</protein>
<proteinExistence type="predicted"/>
<reference evidence="2 3" key="1">
    <citation type="journal article" date="2016" name="Genome Announc.">
        <title>Complete Genome Sequence of Thiostrepton-Producing Streptomyces laurentii ATCC 31255.</title>
        <authorList>
            <person name="Doi K."/>
            <person name="Fujino Y."/>
            <person name="Nagayoshi Y."/>
            <person name="Ohshima T."/>
            <person name="Ogata S."/>
        </authorList>
    </citation>
    <scope>NUCLEOTIDE SEQUENCE [LARGE SCALE GENOMIC DNA]</scope>
    <source>
        <strain evidence="2 3">ATCC 31255</strain>
    </source>
</reference>
<sequence length="74" mass="7144">MRRSRNPLCRIAGTAAVAVLAGGAVLAVAPAAAGQGAHLRTVAAVLVDESPDDFTWPVAPVTPALPGTSGGAGA</sequence>
<gene>
    <name evidence="2" type="ORF">SLA_0514</name>
</gene>
<name>A0A160NSV9_STRLU</name>
<organism evidence="2 3">
    <name type="scientific">Streptomyces laurentii</name>
    <dbReference type="NCBI Taxonomy" id="39478"/>
    <lineage>
        <taxon>Bacteria</taxon>
        <taxon>Bacillati</taxon>
        <taxon>Actinomycetota</taxon>
        <taxon>Actinomycetes</taxon>
        <taxon>Kitasatosporales</taxon>
        <taxon>Streptomycetaceae</taxon>
        <taxon>Streptomyces</taxon>
    </lineage>
</organism>
<dbReference type="AlphaFoldDB" id="A0A160NSV9"/>
<feature type="chain" id="PRO_5039492911" evidence="1">
    <location>
        <begin position="34"/>
        <end position="74"/>
    </location>
</feature>